<dbReference type="EMBL" id="CP048877">
    <property type="protein sequence ID" value="QIJ72689.1"/>
    <property type="molecule type" value="Genomic_DNA"/>
</dbReference>
<keyword evidence="4" id="KW-1133">Transmembrane helix</keyword>
<evidence type="ECO:0000313" key="6">
    <source>
        <dbReference type="EMBL" id="QIJ72689.1"/>
    </source>
</evidence>
<dbReference type="GO" id="GO:0005886">
    <property type="term" value="C:plasma membrane"/>
    <property type="evidence" value="ECO:0007669"/>
    <property type="project" value="UniProtKB-SubCell"/>
</dbReference>
<protein>
    <submittedName>
        <fullName evidence="6">Uncharacterized protein</fullName>
    </submittedName>
</protein>
<proteinExistence type="predicted"/>
<organism evidence="6 7">
    <name type="scientific">Thermosulfuriphilus ammonigenes</name>
    <dbReference type="NCBI Taxonomy" id="1936021"/>
    <lineage>
        <taxon>Bacteria</taxon>
        <taxon>Pseudomonadati</taxon>
        <taxon>Thermodesulfobacteriota</taxon>
        <taxon>Thermodesulfobacteria</taxon>
        <taxon>Thermodesulfobacteriales</taxon>
        <taxon>Thermodesulfobacteriaceae</taxon>
        <taxon>Thermosulfuriphilus</taxon>
    </lineage>
</organism>
<dbReference type="RefSeq" id="WP_166032905.1">
    <property type="nucleotide sequence ID" value="NZ_CP048877.1"/>
</dbReference>
<accession>A0A6G7PYB9</accession>
<keyword evidence="3" id="KW-0812">Transmembrane</keyword>
<dbReference type="KEGG" id="tav:G4V39_10560"/>
<reference evidence="6 7" key="1">
    <citation type="submission" date="2020-02" db="EMBL/GenBank/DDBJ databases">
        <title>Genome analysis of Thermosulfuriphilus ammonigenes ST65T, an anaerobic thermophilic chemolithoautotrophic bacterium isolated from a deep-sea hydrothermal vent.</title>
        <authorList>
            <person name="Slobodkina G."/>
            <person name="Allioux M."/>
            <person name="Merkel A."/>
            <person name="Alain K."/>
            <person name="Jebbar M."/>
            <person name="Slobodkin A."/>
        </authorList>
    </citation>
    <scope>NUCLEOTIDE SEQUENCE [LARGE SCALE GENOMIC DNA]</scope>
    <source>
        <strain evidence="6 7">ST65</strain>
    </source>
</reference>
<keyword evidence="5" id="KW-0472">Membrane</keyword>
<name>A0A6G7PYB9_9BACT</name>
<sequence length="158" mass="17859">MSSKKPTNWDLLFQEYFHKVERVLYILVAVGIAIATAEVIYDGSRALGSAFYQGDISHGILKVMDRFLLALMFLEILHTVQIVFSESYHLACVEPFLMVAIIASIRRFLLISFETSHSGTIDPERFRYFMIEMVVLGLLVIALVGAVLLLRKSRKASS</sequence>
<dbReference type="AlphaFoldDB" id="A0A6G7PYB9"/>
<comment type="subcellular location">
    <subcellularLocation>
        <location evidence="1">Cell membrane</location>
        <topology evidence="1">Multi-pass membrane protein</topology>
    </subcellularLocation>
</comment>
<evidence type="ECO:0000256" key="4">
    <source>
        <dbReference type="ARBA" id="ARBA00022989"/>
    </source>
</evidence>
<evidence type="ECO:0000313" key="7">
    <source>
        <dbReference type="Proteomes" id="UP000502179"/>
    </source>
</evidence>
<dbReference type="Pfam" id="PF06146">
    <property type="entry name" value="PsiE"/>
    <property type="match status" value="1"/>
</dbReference>
<dbReference type="InterPro" id="IPR020948">
    <property type="entry name" value="P_starv_induced_PsiE-like"/>
</dbReference>
<evidence type="ECO:0000256" key="1">
    <source>
        <dbReference type="ARBA" id="ARBA00004651"/>
    </source>
</evidence>
<keyword evidence="7" id="KW-1185">Reference proteome</keyword>
<evidence type="ECO:0000256" key="5">
    <source>
        <dbReference type="ARBA" id="ARBA00023136"/>
    </source>
</evidence>
<keyword evidence="2" id="KW-1003">Cell membrane</keyword>
<dbReference type="Proteomes" id="UP000502179">
    <property type="component" value="Chromosome"/>
</dbReference>
<gene>
    <name evidence="6" type="ORF">G4V39_10560</name>
</gene>
<evidence type="ECO:0000256" key="2">
    <source>
        <dbReference type="ARBA" id="ARBA00022475"/>
    </source>
</evidence>
<evidence type="ECO:0000256" key="3">
    <source>
        <dbReference type="ARBA" id="ARBA00022692"/>
    </source>
</evidence>